<organism evidence="1 2">
    <name type="scientific">Leptospirillum ferriphilum</name>
    <dbReference type="NCBI Taxonomy" id="178606"/>
    <lineage>
        <taxon>Bacteria</taxon>
        <taxon>Pseudomonadati</taxon>
        <taxon>Nitrospirota</taxon>
        <taxon>Nitrospiria</taxon>
        <taxon>Nitrospirales</taxon>
        <taxon>Nitrospiraceae</taxon>
        <taxon>Leptospirillum</taxon>
    </lineage>
</organism>
<dbReference type="EMBL" id="JPGK01000006">
    <property type="protein sequence ID" value="KGA93501.1"/>
    <property type="molecule type" value="Genomic_DNA"/>
</dbReference>
<evidence type="ECO:0000313" key="1">
    <source>
        <dbReference type="EMBL" id="KGA93501.1"/>
    </source>
</evidence>
<protein>
    <submittedName>
        <fullName evidence="1">Uncharacterized protein</fullName>
    </submittedName>
</protein>
<dbReference type="Proteomes" id="UP000029452">
    <property type="component" value="Unassembled WGS sequence"/>
</dbReference>
<reference evidence="1 2" key="1">
    <citation type="submission" date="2014-06" db="EMBL/GenBank/DDBJ databases">
        <title>Draft genome sequence of iron oxidizing acidophile Leptospirillum ferriphilum DSM14647.</title>
        <authorList>
            <person name="Cardenas J.P."/>
            <person name="Lazcano M."/>
            <person name="Ossandon F.J."/>
            <person name="Corbett M."/>
            <person name="Holmes D.S."/>
            <person name="Watkin E."/>
        </authorList>
    </citation>
    <scope>NUCLEOTIDE SEQUENCE [LARGE SCALE GENOMIC DNA]</scope>
    <source>
        <strain evidence="1 2">DSM 14647</strain>
    </source>
</reference>
<gene>
    <name evidence="1" type="ORF">LptCag_0114</name>
</gene>
<name>A0A094YJZ9_9BACT</name>
<comment type="caution">
    <text evidence="1">The sequence shown here is derived from an EMBL/GenBank/DDBJ whole genome shotgun (WGS) entry which is preliminary data.</text>
</comment>
<dbReference type="AlphaFoldDB" id="A0A094YJZ9"/>
<accession>A0A094YJZ9</accession>
<dbReference type="PATRIC" id="fig|178606.4.peg.1712"/>
<proteinExistence type="predicted"/>
<sequence length="41" mass="4757">MRRRPQAFADFIRDARPFQGTCLNANHEKRQKKGPRGAPFS</sequence>
<evidence type="ECO:0000313" key="2">
    <source>
        <dbReference type="Proteomes" id="UP000029452"/>
    </source>
</evidence>